<reference evidence="1" key="1">
    <citation type="submission" date="2021-01" db="EMBL/GenBank/DDBJ databases">
        <authorList>
            <consortium name="Genoscope - CEA"/>
            <person name="William W."/>
        </authorList>
    </citation>
    <scope>NUCLEOTIDE SEQUENCE</scope>
</reference>
<accession>A0A8S1PZN0</accession>
<comment type="caution">
    <text evidence="1">The sequence shown here is derived from an EMBL/GenBank/DDBJ whole genome shotgun (WGS) entry which is preliminary data.</text>
</comment>
<dbReference type="GO" id="GO:0005634">
    <property type="term" value="C:nucleus"/>
    <property type="evidence" value="ECO:0007669"/>
    <property type="project" value="TreeGrafter"/>
</dbReference>
<dbReference type="PANTHER" id="PTHR11669:SF9">
    <property type="entry name" value="REPLICATION FACTOR C SUBUNIT 5"/>
    <property type="match status" value="1"/>
</dbReference>
<dbReference type="GO" id="GO:0006281">
    <property type="term" value="P:DNA repair"/>
    <property type="evidence" value="ECO:0007669"/>
    <property type="project" value="TreeGrafter"/>
</dbReference>
<name>A0A8S1PZN0_9CILI</name>
<dbReference type="GO" id="GO:0006261">
    <property type="term" value="P:DNA-templated DNA replication"/>
    <property type="evidence" value="ECO:0007669"/>
    <property type="project" value="TreeGrafter"/>
</dbReference>
<protein>
    <submittedName>
        <fullName evidence="1">Uncharacterized protein</fullName>
    </submittedName>
</protein>
<dbReference type="InterPro" id="IPR050238">
    <property type="entry name" value="DNA_Rep/Repair_Clamp_Loader"/>
</dbReference>
<dbReference type="GO" id="GO:0003689">
    <property type="term" value="F:DNA clamp loader activity"/>
    <property type="evidence" value="ECO:0007669"/>
    <property type="project" value="TreeGrafter"/>
</dbReference>
<evidence type="ECO:0000313" key="1">
    <source>
        <dbReference type="EMBL" id="CAD8108491.1"/>
    </source>
</evidence>
<dbReference type="OrthoDB" id="4199794at2759"/>
<dbReference type="PANTHER" id="PTHR11669">
    <property type="entry name" value="REPLICATION FACTOR C / DNA POLYMERASE III GAMMA-TAU SUBUNIT"/>
    <property type="match status" value="1"/>
</dbReference>
<dbReference type="EMBL" id="CAJJDN010000091">
    <property type="protein sequence ID" value="CAD8108491.1"/>
    <property type="molecule type" value="Genomic_DNA"/>
</dbReference>
<dbReference type="GO" id="GO:0005663">
    <property type="term" value="C:DNA replication factor C complex"/>
    <property type="evidence" value="ECO:0007669"/>
    <property type="project" value="TreeGrafter"/>
</dbReference>
<dbReference type="AlphaFoldDB" id="A0A8S1PZN0"/>
<proteinExistence type="predicted"/>
<organism evidence="1 2">
    <name type="scientific">Paramecium sonneborni</name>
    <dbReference type="NCBI Taxonomy" id="65129"/>
    <lineage>
        <taxon>Eukaryota</taxon>
        <taxon>Sar</taxon>
        <taxon>Alveolata</taxon>
        <taxon>Ciliophora</taxon>
        <taxon>Intramacronucleata</taxon>
        <taxon>Oligohymenophorea</taxon>
        <taxon>Peniculida</taxon>
        <taxon>Parameciidae</taxon>
        <taxon>Paramecium</taxon>
    </lineage>
</organism>
<evidence type="ECO:0000313" key="2">
    <source>
        <dbReference type="Proteomes" id="UP000692954"/>
    </source>
</evidence>
<gene>
    <name evidence="1" type="ORF">PSON_ATCC_30995.1.T0910098</name>
</gene>
<dbReference type="Proteomes" id="UP000692954">
    <property type="component" value="Unassembled WGS sequence"/>
</dbReference>
<keyword evidence="2" id="KW-1185">Reference proteome</keyword>
<sequence length="110" mass="12963">MKQQHQTQFSLCRSKQLIQIQLIEKYGKTTRFCFIRNHISQIIPAVQSRCTRFKFKQIGFSVGSLRIKQICEKENIQLDDNAVRSVFVLCSDDMIIRMAHPDQSNRFQNI</sequence>